<comment type="cofactor">
    <cofactor evidence="12 14">
        <name>Mg(2+)</name>
        <dbReference type="ChEBI" id="CHEBI:18420"/>
    </cofactor>
</comment>
<dbReference type="Pfam" id="PF10555">
    <property type="entry name" value="MraY_sig1"/>
    <property type="match status" value="1"/>
</dbReference>
<keyword evidence="7 12" id="KW-0573">Peptidoglycan synthesis</keyword>
<accession>A0A520RYQ0</accession>
<dbReference type="InterPro" id="IPR000715">
    <property type="entry name" value="Glycosyl_transferase_4"/>
</dbReference>
<evidence type="ECO:0000256" key="13">
    <source>
        <dbReference type="NCBIfam" id="TIGR00445"/>
    </source>
</evidence>
<keyword evidence="5 12" id="KW-0812">Transmembrane</keyword>
<feature type="transmembrane region" description="Helical" evidence="12">
    <location>
        <begin position="338"/>
        <end position="357"/>
    </location>
</feature>
<evidence type="ECO:0000256" key="10">
    <source>
        <dbReference type="ARBA" id="ARBA00023306"/>
    </source>
</evidence>
<keyword evidence="4 12" id="KW-0808">Transferase</keyword>
<dbReference type="InterPro" id="IPR018480">
    <property type="entry name" value="PNAcMuramoyl-5peptid_Trfase_CS"/>
</dbReference>
<evidence type="ECO:0000256" key="3">
    <source>
        <dbReference type="ARBA" id="ARBA00022618"/>
    </source>
</evidence>
<dbReference type="GO" id="GO:0046872">
    <property type="term" value="F:metal ion binding"/>
    <property type="evidence" value="ECO:0007669"/>
    <property type="project" value="UniProtKB-KW"/>
</dbReference>
<comment type="caution">
    <text evidence="15">The sequence shown here is derived from an EMBL/GenBank/DDBJ whole genome shotgun (WGS) entry which is preliminary data.</text>
</comment>
<gene>
    <name evidence="12" type="primary">mraY</name>
    <name evidence="15" type="ORF">EVA69_04455</name>
</gene>
<name>A0A520RYQ0_9GAMM</name>
<dbReference type="Pfam" id="PF00953">
    <property type="entry name" value="Glycos_transf_4"/>
    <property type="match status" value="1"/>
</dbReference>
<comment type="similarity">
    <text evidence="2 12">Belongs to the glycosyltransferase 4 family. MraY subfamily.</text>
</comment>
<feature type="transmembrane region" description="Helical" evidence="12">
    <location>
        <begin position="263"/>
        <end position="283"/>
    </location>
</feature>
<organism evidence="15 16">
    <name type="scientific">OM182 bacterium</name>
    <dbReference type="NCBI Taxonomy" id="2510334"/>
    <lineage>
        <taxon>Bacteria</taxon>
        <taxon>Pseudomonadati</taxon>
        <taxon>Pseudomonadota</taxon>
        <taxon>Gammaproteobacteria</taxon>
        <taxon>OMG group</taxon>
        <taxon>OM182 clade</taxon>
    </lineage>
</organism>
<evidence type="ECO:0000256" key="1">
    <source>
        <dbReference type="ARBA" id="ARBA00004141"/>
    </source>
</evidence>
<feature type="binding site" evidence="14">
    <location>
        <position position="267"/>
    </location>
    <ligand>
        <name>Mg(2+)</name>
        <dbReference type="ChEBI" id="CHEBI:18420"/>
    </ligand>
</feature>
<evidence type="ECO:0000256" key="4">
    <source>
        <dbReference type="ARBA" id="ARBA00022679"/>
    </source>
</evidence>
<evidence type="ECO:0000256" key="8">
    <source>
        <dbReference type="ARBA" id="ARBA00022989"/>
    </source>
</evidence>
<evidence type="ECO:0000256" key="12">
    <source>
        <dbReference type="HAMAP-Rule" id="MF_00038"/>
    </source>
</evidence>
<evidence type="ECO:0000256" key="7">
    <source>
        <dbReference type="ARBA" id="ARBA00022984"/>
    </source>
</evidence>
<dbReference type="GO" id="GO:0008963">
    <property type="term" value="F:phospho-N-acetylmuramoyl-pentapeptide-transferase activity"/>
    <property type="evidence" value="ECO:0007669"/>
    <property type="project" value="UniProtKB-UniRule"/>
</dbReference>
<feature type="binding site" evidence="14">
    <location>
        <position position="192"/>
    </location>
    <ligand>
        <name>Mg(2+)</name>
        <dbReference type="ChEBI" id="CHEBI:18420"/>
    </ligand>
</feature>
<evidence type="ECO:0000313" key="16">
    <source>
        <dbReference type="Proteomes" id="UP000320404"/>
    </source>
</evidence>
<keyword evidence="10 12" id="KW-0131">Cell cycle</keyword>
<dbReference type="CDD" id="cd06852">
    <property type="entry name" value="GT_MraY"/>
    <property type="match status" value="1"/>
</dbReference>
<evidence type="ECO:0000256" key="2">
    <source>
        <dbReference type="ARBA" id="ARBA00005583"/>
    </source>
</evidence>
<protein>
    <recommendedName>
        <fullName evidence="12 13">Phospho-N-acetylmuramoyl-pentapeptide-transferase</fullName>
        <ecNumber evidence="12 13">2.7.8.13</ecNumber>
    </recommendedName>
    <alternativeName>
        <fullName evidence="12">UDP-MurNAc-pentapeptide phosphotransferase</fullName>
    </alternativeName>
</protein>
<dbReference type="PANTHER" id="PTHR22926:SF5">
    <property type="entry name" value="PHOSPHO-N-ACETYLMURAMOYL-PENTAPEPTIDE-TRANSFERASE HOMOLOG"/>
    <property type="match status" value="1"/>
</dbReference>
<feature type="transmembrane region" description="Helical" evidence="12">
    <location>
        <begin position="134"/>
        <end position="156"/>
    </location>
</feature>
<comment type="subcellular location">
    <subcellularLocation>
        <location evidence="12">Cell membrane</location>
        <topology evidence="12">Multi-pass membrane protein</topology>
    </subcellularLocation>
    <subcellularLocation>
        <location evidence="1">Membrane</location>
        <topology evidence="1">Multi-pass membrane protein</topology>
    </subcellularLocation>
</comment>
<feature type="transmembrane region" description="Helical" evidence="12">
    <location>
        <begin position="20"/>
        <end position="40"/>
    </location>
</feature>
<evidence type="ECO:0000256" key="6">
    <source>
        <dbReference type="ARBA" id="ARBA00022960"/>
    </source>
</evidence>
<dbReference type="GO" id="GO:0009252">
    <property type="term" value="P:peptidoglycan biosynthetic process"/>
    <property type="evidence" value="ECO:0007669"/>
    <property type="project" value="UniProtKB-UniRule"/>
</dbReference>
<dbReference type="HAMAP" id="MF_00038">
    <property type="entry name" value="MraY"/>
    <property type="match status" value="1"/>
</dbReference>
<feature type="transmembrane region" description="Helical" evidence="12">
    <location>
        <begin position="73"/>
        <end position="90"/>
    </location>
</feature>
<feature type="transmembrane region" description="Helical" evidence="12">
    <location>
        <begin position="168"/>
        <end position="187"/>
    </location>
</feature>
<evidence type="ECO:0000256" key="14">
    <source>
        <dbReference type="PIRSR" id="PIRSR600715-1"/>
    </source>
</evidence>
<keyword evidence="12 14" id="KW-0460">Magnesium</keyword>
<evidence type="ECO:0000256" key="9">
    <source>
        <dbReference type="ARBA" id="ARBA00023136"/>
    </source>
</evidence>
<comment type="function">
    <text evidence="12">Catalyzes the initial step of the lipid cycle reactions in the biosynthesis of the cell wall peptidoglycan: transfers peptidoglycan precursor phospho-MurNAc-pentapeptide from UDP-MurNAc-pentapeptide onto the lipid carrier undecaprenyl phosphate, yielding undecaprenyl-pyrophosphoryl-MurNAc-pentapeptide, known as lipid I.</text>
</comment>
<keyword evidence="12 14" id="KW-0479">Metal-binding</keyword>
<keyword evidence="8 12" id="KW-1133">Transmembrane helix</keyword>
<dbReference type="AlphaFoldDB" id="A0A520RYQ0"/>
<dbReference type="NCBIfam" id="TIGR00445">
    <property type="entry name" value="mraY"/>
    <property type="match status" value="1"/>
</dbReference>
<comment type="catalytic activity">
    <reaction evidence="12">
        <text>UDP-N-acetyl-alpha-D-muramoyl-L-alanyl-gamma-D-glutamyl-meso-2,6-diaminopimeloyl-D-alanyl-D-alanine + di-trans,octa-cis-undecaprenyl phosphate = di-trans,octa-cis-undecaprenyl diphospho-N-acetyl-alpha-D-muramoyl-L-alanyl-D-glutamyl-meso-2,6-diaminopimeloyl-D-alanyl-D-alanine + UMP</text>
        <dbReference type="Rhea" id="RHEA:28386"/>
        <dbReference type="ChEBI" id="CHEBI:57865"/>
        <dbReference type="ChEBI" id="CHEBI:60392"/>
        <dbReference type="ChEBI" id="CHEBI:61386"/>
        <dbReference type="ChEBI" id="CHEBI:61387"/>
        <dbReference type="EC" id="2.7.8.13"/>
    </reaction>
</comment>
<feature type="transmembrane region" description="Helical" evidence="12">
    <location>
        <begin position="199"/>
        <end position="219"/>
    </location>
</feature>
<keyword evidence="6 12" id="KW-0133">Cell shape</keyword>
<dbReference type="GO" id="GO:0051301">
    <property type="term" value="P:cell division"/>
    <property type="evidence" value="ECO:0007669"/>
    <property type="project" value="UniProtKB-KW"/>
</dbReference>
<dbReference type="InterPro" id="IPR003524">
    <property type="entry name" value="PNAcMuramoyl-5peptid_Trfase"/>
</dbReference>
<reference evidence="15 16" key="1">
    <citation type="submission" date="2019-02" db="EMBL/GenBank/DDBJ databases">
        <title>Prokaryotic population dynamics and viral predation in marine succession experiment using metagenomics: the confinement effect.</title>
        <authorList>
            <person name="Haro-Moreno J.M."/>
            <person name="Rodriguez-Valera F."/>
            <person name="Lopez-Perez M."/>
        </authorList>
    </citation>
    <scope>NUCLEOTIDE SEQUENCE [LARGE SCALE GENOMIC DNA]</scope>
    <source>
        <strain evidence="15">MED-G158</strain>
    </source>
</reference>
<keyword evidence="3 12" id="KW-0132">Cell division</keyword>
<keyword evidence="12" id="KW-1003">Cell membrane</keyword>
<feature type="transmembrane region" description="Helical" evidence="12">
    <location>
        <begin position="96"/>
        <end position="114"/>
    </location>
</feature>
<dbReference type="GO" id="GO:0051992">
    <property type="term" value="F:UDP-N-acetylmuramoyl-L-alanyl-D-glutamyl-meso-2,6-diaminopimelyl-D-alanyl-D-alanine:undecaprenyl-phosphate transferase activity"/>
    <property type="evidence" value="ECO:0007669"/>
    <property type="project" value="RHEA"/>
</dbReference>
<dbReference type="GO" id="GO:0071555">
    <property type="term" value="P:cell wall organization"/>
    <property type="evidence" value="ECO:0007669"/>
    <property type="project" value="UniProtKB-KW"/>
</dbReference>
<feature type="transmembrane region" description="Helical" evidence="12">
    <location>
        <begin position="239"/>
        <end position="256"/>
    </location>
</feature>
<dbReference type="GO" id="GO:0005886">
    <property type="term" value="C:plasma membrane"/>
    <property type="evidence" value="ECO:0007669"/>
    <property type="project" value="UniProtKB-SubCell"/>
</dbReference>
<feature type="transmembrane region" description="Helical" evidence="12">
    <location>
        <begin position="289"/>
        <end position="311"/>
    </location>
</feature>
<evidence type="ECO:0000313" key="15">
    <source>
        <dbReference type="EMBL" id="RZO75325.1"/>
    </source>
</evidence>
<dbReference type="UniPathway" id="UPA00219"/>
<keyword evidence="11 12" id="KW-0961">Cell wall biogenesis/degradation</keyword>
<evidence type="ECO:0000256" key="5">
    <source>
        <dbReference type="ARBA" id="ARBA00022692"/>
    </source>
</evidence>
<proteinExistence type="inferred from homology"/>
<dbReference type="Proteomes" id="UP000320404">
    <property type="component" value="Unassembled WGS sequence"/>
</dbReference>
<dbReference type="EC" id="2.7.8.13" evidence="12 13"/>
<dbReference type="PROSITE" id="PS01348">
    <property type="entry name" value="MRAY_2"/>
    <property type="match status" value="1"/>
</dbReference>
<dbReference type="EMBL" id="SHAH01000060">
    <property type="protein sequence ID" value="RZO75325.1"/>
    <property type="molecule type" value="Genomic_DNA"/>
</dbReference>
<comment type="pathway">
    <text evidence="12">Cell wall biogenesis; peptidoglycan biosynthesis.</text>
</comment>
<sequence length="360" mass="39513">MLVWLSDYLMQFDSNFAVIQYITVRGIFSILTALGVSLVIGPSMIRRLNYHQIGQVVRDDGPETHFSKAGTPTMGGALILVSIAMSTLLWSDLSNHYVWIVLFVTMAIGAVGWVDDYRKVFRKDTAGLSARWKLFWQFLVGITASVVLYETALGSIETDYIIPFFKDVAIDVGFFYIAISSLMIVFFSNAVNLTDGLDGLAILPTVMVGGALGVIAYLAGHSEFSAYLNIPNVTGSGEIVVFAGALVGAGMGFLWFNTYPAQIFMGDVGALALGAALGVMSIISRHEIVLFIMGGVFVMEALSVIMQVASFKLTGKRIFRMAPLHHHFELKGWPEPRVIVRFWIITVMLVLFGLATLKLR</sequence>
<dbReference type="PROSITE" id="PS01347">
    <property type="entry name" value="MRAY_1"/>
    <property type="match status" value="1"/>
</dbReference>
<evidence type="ECO:0000256" key="11">
    <source>
        <dbReference type="ARBA" id="ARBA00023316"/>
    </source>
</evidence>
<dbReference type="GO" id="GO:0008360">
    <property type="term" value="P:regulation of cell shape"/>
    <property type="evidence" value="ECO:0007669"/>
    <property type="project" value="UniProtKB-KW"/>
</dbReference>
<dbReference type="PANTHER" id="PTHR22926">
    <property type="entry name" value="PHOSPHO-N-ACETYLMURAMOYL-PENTAPEPTIDE-TRANSFERASE"/>
    <property type="match status" value="1"/>
</dbReference>
<keyword evidence="9 12" id="KW-0472">Membrane</keyword>